<comment type="caution">
    <text evidence="8">The sequence shown here is derived from an EMBL/GenBank/DDBJ whole genome shotgun (WGS) entry which is preliminary data.</text>
</comment>
<keyword evidence="4" id="KW-0175">Coiled coil</keyword>
<sequence length="157" mass="18379">MRSLQTDCNTFNKKIEKSYKPTSCQEVKESGVHTVYPDFKPSGLKIYCEIDRDKAWSVIQRRKDGTVDFDRSWEEYKTGFCDVSGKLWLGNEYIFQLTKIKPRQLRIDMRTFDGKIKYAFYKQFGVTSEAGKYRLSIDGFLGDVDDQASKWAIVFYV</sequence>
<keyword evidence="9" id="KW-1185">Reference proteome</keyword>
<dbReference type="PANTHER" id="PTHR47221">
    <property type="entry name" value="FIBRINOGEN ALPHA CHAIN"/>
    <property type="match status" value="1"/>
</dbReference>
<dbReference type="Gene3D" id="3.90.215.10">
    <property type="entry name" value="Gamma Fibrinogen, chain A, domain 1"/>
    <property type="match status" value="1"/>
</dbReference>
<feature type="domain" description="Fibrinogen C-terminal" evidence="7">
    <location>
        <begin position="15"/>
        <end position="157"/>
    </location>
</feature>
<evidence type="ECO:0000256" key="2">
    <source>
        <dbReference type="ARBA" id="ARBA00022525"/>
    </source>
</evidence>
<dbReference type="PROSITE" id="PS51406">
    <property type="entry name" value="FIBRINOGEN_C_2"/>
    <property type="match status" value="1"/>
</dbReference>
<evidence type="ECO:0000256" key="6">
    <source>
        <dbReference type="ARBA" id="ARBA00023180"/>
    </source>
</evidence>
<keyword evidence="3" id="KW-0732">Signal</keyword>
<dbReference type="GO" id="GO:0005576">
    <property type="term" value="C:extracellular region"/>
    <property type="evidence" value="ECO:0007669"/>
    <property type="project" value="UniProtKB-SubCell"/>
</dbReference>
<reference evidence="8" key="2">
    <citation type="submission" date="2020-11" db="EMBL/GenBank/DDBJ databases">
        <authorList>
            <person name="McCartney M.A."/>
            <person name="Auch B."/>
            <person name="Kono T."/>
            <person name="Mallez S."/>
            <person name="Becker A."/>
            <person name="Gohl D.M."/>
            <person name="Silverstein K.A.T."/>
            <person name="Koren S."/>
            <person name="Bechman K.B."/>
            <person name="Herman A."/>
            <person name="Abrahante J.E."/>
            <person name="Garbe J."/>
        </authorList>
    </citation>
    <scope>NUCLEOTIDE SEQUENCE</scope>
    <source>
        <strain evidence="8">Duluth1</strain>
        <tissue evidence="8">Whole animal</tissue>
    </source>
</reference>
<evidence type="ECO:0000256" key="5">
    <source>
        <dbReference type="ARBA" id="ARBA00023157"/>
    </source>
</evidence>
<comment type="subcellular location">
    <subcellularLocation>
        <location evidence="1">Secreted</location>
    </subcellularLocation>
</comment>
<dbReference type="Pfam" id="PF00147">
    <property type="entry name" value="Fibrinogen_C"/>
    <property type="match status" value="1"/>
</dbReference>
<accession>A0A9D4DQ83</accession>
<keyword evidence="5" id="KW-1015">Disulfide bond</keyword>
<dbReference type="SMART" id="SM00186">
    <property type="entry name" value="FBG"/>
    <property type="match status" value="1"/>
</dbReference>
<evidence type="ECO:0000259" key="7">
    <source>
        <dbReference type="PROSITE" id="PS51406"/>
    </source>
</evidence>
<dbReference type="InterPro" id="IPR037579">
    <property type="entry name" value="FIB_ANG-like"/>
</dbReference>
<keyword evidence="2" id="KW-0964">Secreted</keyword>
<dbReference type="AlphaFoldDB" id="A0A9D4DQ83"/>
<dbReference type="InterPro" id="IPR036056">
    <property type="entry name" value="Fibrinogen-like_C"/>
</dbReference>
<evidence type="ECO:0000256" key="3">
    <source>
        <dbReference type="ARBA" id="ARBA00022729"/>
    </source>
</evidence>
<dbReference type="SUPFAM" id="SSF56496">
    <property type="entry name" value="Fibrinogen C-terminal domain-like"/>
    <property type="match status" value="1"/>
</dbReference>
<reference evidence="8" key="1">
    <citation type="journal article" date="2019" name="bioRxiv">
        <title>The Genome of the Zebra Mussel, Dreissena polymorpha: A Resource for Invasive Species Research.</title>
        <authorList>
            <person name="McCartney M.A."/>
            <person name="Auch B."/>
            <person name="Kono T."/>
            <person name="Mallez S."/>
            <person name="Zhang Y."/>
            <person name="Obille A."/>
            <person name="Becker A."/>
            <person name="Abrahante J.E."/>
            <person name="Garbe J."/>
            <person name="Badalamenti J.P."/>
            <person name="Herman A."/>
            <person name="Mangelson H."/>
            <person name="Liachko I."/>
            <person name="Sullivan S."/>
            <person name="Sone E.D."/>
            <person name="Koren S."/>
            <person name="Silverstein K.A.T."/>
            <person name="Beckman K.B."/>
            <person name="Gohl D.M."/>
        </authorList>
    </citation>
    <scope>NUCLEOTIDE SEQUENCE</scope>
    <source>
        <strain evidence="8">Duluth1</strain>
        <tissue evidence="8">Whole animal</tissue>
    </source>
</reference>
<evidence type="ECO:0000256" key="4">
    <source>
        <dbReference type="ARBA" id="ARBA00023054"/>
    </source>
</evidence>
<dbReference type="PANTHER" id="PTHR47221:SF6">
    <property type="entry name" value="FIBRINOGEN ALPHA CHAIN"/>
    <property type="match status" value="1"/>
</dbReference>
<organism evidence="8 9">
    <name type="scientific">Dreissena polymorpha</name>
    <name type="common">Zebra mussel</name>
    <name type="synonym">Mytilus polymorpha</name>
    <dbReference type="NCBI Taxonomy" id="45954"/>
    <lineage>
        <taxon>Eukaryota</taxon>
        <taxon>Metazoa</taxon>
        <taxon>Spiralia</taxon>
        <taxon>Lophotrochozoa</taxon>
        <taxon>Mollusca</taxon>
        <taxon>Bivalvia</taxon>
        <taxon>Autobranchia</taxon>
        <taxon>Heteroconchia</taxon>
        <taxon>Euheterodonta</taxon>
        <taxon>Imparidentia</taxon>
        <taxon>Neoheterodontei</taxon>
        <taxon>Myida</taxon>
        <taxon>Dreissenoidea</taxon>
        <taxon>Dreissenidae</taxon>
        <taxon>Dreissena</taxon>
    </lineage>
</organism>
<keyword evidence="6" id="KW-0325">Glycoprotein</keyword>
<protein>
    <recommendedName>
        <fullName evidence="7">Fibrinogen C-terminal domain-containing protein</fullName>
    </recommendedName>
</protein>
<proteinExistence type="predicted"/>
<dbReference type="InterPro" id="IPR002181">
    <property type="entry name" value="Fibrinogen_a/b/g_C_dom"/>
</dbReference>
<dbReference type="InterPro" id="IPR014716">
    <property type="entry name" value="Fibrinogen_a/b/g_C_1"/>
</dbReference>
<evidence type="ECO:0000256" key="1">
    <source>
        <dbReference type="ARBA" id="ARBA00004613"/>
    </source>
</evidence>
<evidence type="ECO:0000313" key="8">
    <source>
        <dbReference type="EMBL" id="KAH3753441.1"/>
    </source>
</evidence>
<gene>
    <name evidence="8" type="ORF">DPMN_188077</name>
</gene>
<dbReference type="EMBL" id="JAIWYP010000010">
    <property type="protein sequence ID" value="KAH3753441.1"/>
    <property type="molecule type" value="Genomic_DNA"/>
</dbReference>
<evidence type="ECO:0000313" key="9">
    <source>
        <dbReference type="Proteomes" id="UP000828390"/>
    </source>
</evidence>
<dbReference type="Proteomes" id="UP000828390">
    <property type="component" value="Unassembled WGS sequence"/>
</dbReference>
<name>A0A9D4DQ83_DREPO</name>